<evidence type="ECO:0000256" key="1">
    <source>
        <dbReference type="ARBA" id="ARBA00004920"/>
    </source>
</evidence>
<dbReference type="InterPro" id="IPR040707">
    <property type="entry name" value="FGAR-AT_N"/>
</dbReference>
<dbReference type="InterPro" id="IPR010918">
    <property type="entry name" value="PurM-like_C_dom"/>
</dbReference>
<dbReference type="SUPFAM" id="SSF109736">
    <property type="entry name" value="FGAM synthase PurL, linker domain"/>
    <property type="match status" value="1"/>
</dbReference>
<organism evidence="21 22">
    <name type="scientific">Coprinellus micaceus</name>
    <name type="common">Glistening ink-cap mushroom</name>
    <name type="synonym">Coprinus micaceus</name>
    <dbReference type="NCBI Taxonomy" id="71717"/>
    <lineage>
        <taxon>Eukaryota</taxon>
        <taxon>Fungi</taxon>
        <taxon>Dikarya</taxon>
        <taxon>Basidiomycota</taxon>
        <taxon>Agaricomycotina</taxon>
        <taxon>Agaricomycetes</taxon>
        <taxon>Agaricomycetidae</taxon>
        <taxon>Agaricales</taxon>
        <taxon>Agaricineae</taxon>
        <taxon>Psathyrellaceae</taxon>
        <taxon>Coprinellus</taxon>
    </lineage>
</organism>
<proteinExistence type="inferred from homology"/>
<comment type="catalytic activity">
    <reaction evidence="14">
        <text>N(2)-formyl-N(1)-(5-phospho-beta-D-ribosyl)glycinamide + L-glutamine + ATP + H2O = 2-formamido-N(1)-(5-O-phospho-beta-D-ribosyl)acetamidine + L-glutamate + ADP + phosphate + H(+)</text>
        <dbReference type="Rhea" id="RHEA:17129"/>
        <dbReference type="ChEBI" id="CHEBI:15377"/>
        <dbReference type="ChEBI" id="CHEBI:15378"/>
        <dbReference type="ChEBI" id="CHEBI:29985"/>
        <dbReference type="ChEBI" id="CHEBI:30616"/>
        <dbReference type="ChEBI" id="CHEBI:43474"/>
        <dbReference type="ChEBI" id="CHEBI:58359"/>
        <dbReference type="ChEBI" id="CHEBI:147286"/>
        <dbReference type="ChEBI" id="CHEBI:147287"/>
        <dbReference type="ChEBI" id="CHEBI:456216"/>
        <dbReference type="EC" id="6.3.5.3"/>
    </reaction>
</comment>
<evidence type="ECO:0000259" key="18">
    <source>
        <dbReference type="Pfam" id="PF18072"/>
    </source>
</evidence>
<comment type="similarity">
    <text evidence="2">In the N-terminal section; belongs to the FGAMS family.</text>
</comment>
<dbReference type="FunFam" id="3.90.650.10:FF:000024">
    <property type="entry name" value="Phosphoribosylformylglycinamidine synthase"/>
    <property type="match status" value="1"/>
</dbReference>
<dbReference type="SUPFAM" id="SSF82697">
    <property type="entry name" value="PurS-like"/>
    <property type="match status" value="1"/>
</dbReference>
<evidence type="ECO:0000259" key="19">
    <source>
        <dbReference type="Pfam" id="PF18076"/>
    </source>
</evidence>
<dbReference type="Pfam" id="PF22689">
    <property type="entry name" value="FGAR-AT_PurM_N-like"/>
    <property type="match status" value="1"/>
</dbReference>
<dbReference type="InterPro" id="IPR055181">
    <property type="entry name" value="FGAR-AT_PurM_N-like"/>
</dbReference>
<evidence type="ECO:0000256" key="12">
    <source>
        <dbReference type="ARBA" id="ARBA00029823"/>
    </source>
</evidence>
<feature type="domain" description="Phosphoribosylformylglycinamidine synthase linker" evidence="18">
    <location>
        <begin position="802"/>
        <end position="855"/>
    </location>
</feature>
<dbReference type="EC" id="6.3.5.3" evidence="3"/>
<dbReference type="HAMAP" id="MF_00419">
    <property type="entry name" value="PurL_1"/>
    <property type="match status" value="1"/>
</dbReference>
<dbReference type="GO" id="GO:0005524">
    <property type="term" value="F:ATP binding"/>
    <property type="evidence" value="ECO:0007669"/>
    <property type="project" value="UniProtKB-KW"/>
</dbReference>
<keyword evidence="9" id="KW-0067">ATP-binding</keyword>
<feature type="compositionally biased region" description="Polar residues" evidence="16">
    <location>
        <begin position="288"/>
        <end position="298"/>
    </location>
</feature>
<gene>
    <name evidence="21" type="ORF">FA13DRAFT_1779545</name>
</gene>
<dbReference type="GO" id="GO:0005737">
    <property type="term" value="C:cytoplasm"/>
    <property type="evidence" value="ECO:0007669"/>
    <property type="project" value="TreeGrafter"/>
</dbReference>
<comment type="pathway">
    <text evidence="1">Purine metabolism; IMP biosynthesis via de novo pathway; 5-amino-1-(5-phospho-D-ribosyl)imidazole from N(2)-formyl-N(1)-(5-phospho-D-ribosyl)glycinamide: step 1/2.</text>
</comment>
<evidence type="ECO:0000313" key="21">
    <source>
        <dbReference type="EMBL" id="TEB21087.1"/>
    </source>
</evidence>
<dbReference type="Gene3D" id="3.90.650.10">
    <property type="entry name" value="PurM-like C-terminal domain"/>
    <property type="match status" value="2"/>
</dbReference>
<keyword evidence="8" id="KW-0658">Purine biosynthesis</keyword>
<dbReference type="Pfam" id="PF18072">
    <property type="entry name" value="FGAR-AT_linker"/>
    <property type="match status" value="1"/>
</dbReference>
<dbReference type="CDD" id="cd02204">
    <property type="entry name" value="PurL_repeat2"/>
    <property type="match status" value="1"/>
</dbReference>
<keyword evidence="7" id="KW-0547">Nucleotide-binding</keyword>
<dbReference type="FunFam" id="3.40.50.880:FF:000008">
    <property type="entry name" value="Phosphoribosylformylglycinamidine synthase"/>
    <property type="match status" value="1"/>
</dbReference>
<evidence type="ECO:0000259" key="17">
    <source>
        <dbReference type="Pfam" id="PF02769"/>
    </source>
</evidence>
<dbReference type="CDD" id="cd02203">
    <property type="entry name" value="PurL_repeat1"/>
    <property type="match status" value="1"/>
</dbReference>
<dbReference type="CDD" id="cd01740">
    <property type="entry name" value="GATase1_FGAR_AT"/>
    <property type="match status" value="1"/>
</dbReference>
<keyword evidence="22" id="KW-1185">Reference proteome</keyword>
<dbReference type="PROSITE" id="PS51273">
    <property type="entry name" value="GATASE_TYPE_1"/>
    <property type="match status" value="1"/>
</dbReference>
<evidence type="ECO:0000256" key="3">
    <source>
        <dbReference type="ARBA" id="ARBA00012747"/>
    </source>
</evidence>
<dbReference type="InterPro" id="IPR041609">
    <property type="entry name" value="PurL_linker"/>
</dbReference>
<dbReference type="PANTHER" id="PTHR10099">
    <property type="entry name" value="PHOSPHORIBOSYLFORMYLGLYCINAMIDINE SYNTHASE"/>
    <property type="match status" value="1"/>
</dbReference>
<dbReference type="Gene3D" id="3.40.50.880">
    <property type="match status" value="1"/>
</dbReference>
<dbReference type="GO" id="GO:0006189">
    <property type="term" value="P:'de novo' IMP biosynthetic process"/>
    <property type="evidence" value="ECO:0007669"/>
    <property type="project" value="UniProtKB-UniPathway"/>
</dbReference>
<keyword evidence="6" id="KW-0479">Metal-binding</keyword>
<dbReference type="NCBIfam" id="TIGR01735">
    <property type="entry name" value="FGAM_synt"/>
    <property type="match status" value="1"/>
</dbReference>
<dbReference type="Pfam" id="PF13507">
    <property type="entry name" value="GATase_5"/>
    <property type="match status" value="1"/>
</dbReference>
<evidence type="ECO:0000256" key="15">
    <source>
        <dbReference type="ARBA" id="ARBA00071729"/>
    </source>
</evidence>
<keyword evidence="4" id="KW-0963">Cytoplasm</keyword>
<feature type="compositionally biased region" description="Low complexity" evidence="16">
    <location>
        <begin position="273"/>
        <end position="287"/>
    </location>
</feature>
<sequence length="2008" mass="217136">MTMGKKKAKSRVFRGCAASATAGVTQAHRHADLRTPCLTPTALDIREQAPGDAVATLSTDDHHHDLFQFSFFLFQGFTMRPTNDSQHDEINLFRLVRRLDKAVQVTDGWEAEGEGGHDEIRIKARKELQKVKYARKLVRNVEGYEQGSRTLKLDTHFHCLDPQELLLSQLPPPRDKSLTPLSDGFASPPQSTGDLSTAEKELEDGQTTPKSTLPASLSLSENDNFLLSPPEEIPGLPSSGLVSAIPALLSAEPLDVPPPYRAAFPTPLISTFPSRTTALPSASTSLTNRATSSTEAHTSLQSELSSQLEAMAAQLKRNALHFADALEKDKAVVEAALGKVEGNLGFMEGQRKRLRDFAGKSGGTTWLTLGIDLSTRREGGLDACMRSLDPDELDDGLRSRWFILFACSIAEAGGWYLPTRTEEMCTDATKHVGVAWRKATHPGCYNLQTLDEGGVHEMLWYCNTVAAMSKQTHLRIARGLQTFNSLLLAVLSWGKALNHESNSQNKAGQQCLKFSKDGKVKAHPGDGGASLSLLSLLERKYTGEAASMQKTLPGSDSFEFNPLVQPGHGIARAGGGVMEPNIYEPLTGSARSFGSSAMMLVLPGTSSISEPRRRSLLASIQQSCSKIASIDAVHLHLVKALDDGSESELKDLASEPRKTLNRLLDYGDDISLPGTRQALEGGKENAVVVYVLPRPGSVSPWSSKATDIARLCNLENHIERLERGTAFVFELAPSDEPLTESDVASFGHFIHDRMTQLTQFTLPAESTIFTHGEPKPLVTVDLLPQSKEGDLAAFADSAKAKLTDANVTLGLALAAEEISYLVDAYVSGAKAMKRNPTDAELFMFAQVNSEHCRHKIFNAAWTFDGAEAPEPKSLFGMIRNTEVQCGNKGTISAYSDNAAVLEGHDGPRFGVQRMLEQRGVGGVTEGGGVGPHHHLYASNVEHLPILIKVETHNHPTAVSPYPGAATGSGGEIRDEGAVGRGSKPKAGMAGYTTSDLSIPGFEQPWEEDVGRPGHIASALDVMVEAPLGASAFNNEFGRPAIAGYWRTFLEKVPAPTPVTGQAPKEVQESEWRGYHKPIMIAGGYGSVRPQFTLKAPITPGSALIVLGGPSLLIGLGGGAASSQISGASTADLDFASVQRDNAEMQRRCQQVIDACTSLGSSGSPIESIHDVGAGGLSNAMPELVHDSGLGARLEIRDVLVADKSMSPMEIWCNESQERYVLAVAKEKLKLFEEIAKRERAPFSVIGWATKEEELVVTDRLEGKDVIRLEMSTLFGKPPKMRRTDVTRKLQGQQEVDATLQRYLPHLPSLNDRLANAVDRVLHLPSVGSKSFLITIGDRTITGLVTRDQMVGPYQVPVADVAVTRATYGFDMVYGEAMAIGERTPLALLDAAASARMAVAESLTNLAAATIGSDLGRVKLSANWMCAAGKEGEGKKLYEAVRAIGEELCPALGVGIPVGKDSMSMSMKWADRETGERKDVTAPLSLIVTAFAPVENVRTTWTPQLQKLKDDETTYLVFLDLAAGKKRLGGSALGQVFREVGVEVPDVEDPQVLKDFLEACQTIKNFDADLVLAYHDRSDGGLFTTLAEMAFAGRVGIEVNIDAVPSYKDDVVGALFNEELGAIVQVSESKLKSFTRMFSNIGFPTTSIHVLGRVKSASHDPQPDTLSIIHSGEVVFKQNVLELQAKWAETSFRIQSLRDNPVTAQEEYALITDPIHSGLFFDLKFEPSGVLEGIANPVPRPKVAVLREQGVNGQMEMAWAFSAAGFDAFDVHMSDILSGVVSLAPFRGLVACGGFSYGDVLGAGKGWANSALLHETAREEFKKFFEREDTFALGVCNGCQFLSHLKEIIPGAEEWPTFKPNKSERFEGRVSVVEIVNTGKDSVFLRGMEGSKLPVAVAHGEGRASFTSAEHQAAFESQNLVALRYVDSQGKPAEVYPLNPNGSPAGMTGIQTPNGRVLAMMPHPERVAMLEANSWYDRSMAEKWGGIGPWFRLFQNARRWCDEVPGASA</sequence>
<dbReference type="InterPro" id="IPR036921">
    <property type="entry name" value="PurM-like_N_sf"/>
</dbReference>
<evidence type="ECO:0000256" key="14">
    <source>
        <dbReference type="ARBA" id="ARBA00052585"/>
    </source>
</evidence>
<dbReference type="SUPFAM" id="SSF52317">
    <property type="entry name" value="Class I glutamine amidotransferase-like"/>
    <property type="match status" value="1"/>
</dbReference>
<evidence type="ECO:0000256" key="13">
    <source>
        <dbReference type="ARBA" id="ARBA00032632"/>
    </source>
</evidence>
<dbReference type="Pfam" id="PF02769">
    <property type="entry name" value="AIRS_C"/>
    <property type="match status" value="2"/>
</dbReference>
<evidence type="ECO:0000256" key="9">
    <source>
        <dbReference type="ARBA" id="ARBA00022840"/>
    </source>
</evidence>
<feature type="domain" description="Phosphoribosylformylglycinamidine synthase N-terminal" evidence="19">
    <location>
        <begin position="650"/>
        <end position="769"/>
    </location>
</feature>
<dbReference type="FunFam" id="3.30.1330.10:FF:000005">
    <property type="entry name" value="Phosphoribosylformylglycinamidine synthase"/>
    <property type="match status" value="1"/>
</dbReference>
<evidence type="ECO:0000259" key="20">
    <source>
        <dbReference type="Pfam" id="PF22689"/>
    </source>
</evidence>
<dbReference type="EMBL" id="QPFP01000123">
    <property type="protein sequence ID" value="TEB21087.1"/>
    <property type="molecule type" value="Genomic_DNA"/>
</dbReference>
<evidence type="ECO:0000256" key="5">
    <source>
        <dbReference type="ARBA" id="ARBA00022598"/>
    </source>
</evidence>
<feature type="region of interest" description="Disordered" evidence="16">
    <location>
        <begin position="166"/>
        <end position="231"/>
    </location>
</feature>
<evidence type="ECO:0000256" key="7">
    <source>
        <dbReference type="ARBA" id="ARBA00022741"/>
    </source>
</evidence>
<evidence type="ECO:0000313" key="22">
    <source>
        <dbReference type="Proteomes" id="UP000298030"/>
    </source>
</evidence>
<dbReference type="GO" id="GO:0046872">
    <property type="term" value="F:metal ion binding"/>
    <property type="evidence" value="ECO:0007669"/>
    <property type="project" value="UniProtKB-KW"/>
</dbReference>
<reference evidence="21 22" key="1">
    <citation type="journal article" date="2019" name="Nat. Ecol. Evol.">
        <title>Megaphylogeny resolves global patterns of mushroom evolution.</title>
        <authorList>
            <person name="Varga T."/>
            <person name="Krizsan K."/>
            <person name="Foldi C."/>
            <person name="Dima B."/>
            <person name="Sanchez-Garcia M."/>
            <person name="Sanchez-Ramirez S."/>
            <person name="Szollosi G.J."/>
            <person name="Szarkandi J.G."/>
            <person name="Papp V."/>
            <person name="Albert L."/>
            <person name="Andreopoulos W."/>
            <person name="Angelini C."/>
            <person name="Antonin V."/>
            <person name="Barry K.W."/>
            <person name="Bougher N.L."/>
            <person name="Buchanan P."/>
            <person name="Buyck B."/>
            <person name="Bense V."/>
            <person name="Catcheside P."/>
            <person name="Chovatia M."/>
            <person name="Cooper J."/>
            <person name="Damon W."/>
            <person name="Desjardin D."/>
            <person name="Finy P."/>
            <person name="Geml J."/>
            <person name="Haridas S."/>
            <person name="Hughes K."/>
            <person name="Justo A."/>
            <person name="Karasinski D."/>
            <person name="Kautmanova I."/>
            <person name="Kiss B."/>
            <person name="Kocsube S."/>
            <person name="Kotiranta H."/>
            <person name="LaButti K.M."/>
            <person name="Lechner B.E."/>
            <person name="Liimatainen K."/>
            <person name="Lipzen A."/>
            <person name="Lukacs Z."/>
            <person name="Mihaltcheva S."/>
            <person name="Morgado L.N."/>
            <person name="Niskanen T."/>
            <person name="Noordeloos M.E."/>
            <person name="Ohm R.A."/>
            <person name="Ortiz-Santana B."/>
            <person name="Ovrebo C."/>
            <person name="Racz N."/>
            <person name="Riley R."/>
            <person name="Savchenko A."/>
            <person name="Shiryaev A."/>
            <person name="Soop K."/>
            <person name="Spirin V."/>
            <person name="Szebenyi C."/>
            <person name="Tomsovsky M."/>
            <person name="Tulloss R.E."/>
            <person name="Uehling J."/>
            <person name="Grigoriev I.V."/>
            <person name="Vagvolgyi C."/>
            <person name="Papp T."/>
            <person name="Martin F.M."/>
            <person name="Miettinen O."/>
            <person name="Hibbett D.S."/>
            <person name="Nagy L.G."/>
        </authorList>
    </citation>
    <scope>NUCLEOTIDE SEQUENCE [LARGE SCALE GENOMIC DNA]</scope>
    <source>
        <strain evidence="21 22">FP101781</strain>
    </source>
</reference>
<evidence type="ECO:0000256" key="8">
    <source>
        <dbReference type="ARBA" id="ARBA00022755"/>
    </source>
</evidence>
<feature type="domain" description="FGAR-AT PurM N-terminal-like" evidence="20">
    <location>
        <begin position="1328"/>
        <end position="1492"/>
    </location>
</feature>
<dbReference type="STRING" id="71717.A0A4Y7SGQ9"/>
<name>A0A4Y7SGQ9_COPMI</name>
<evidence type="ECO:0000256" key="4">
    <source>
        <dbReference type="ARBA" id="ARBA00022490"/>
    </source>
</evidence>
<evidence type="ECO:0000256" key="16">
    <source>
        <dbReference type="SAM" id="MobiDB-lite"/>
    </source>
</evidence>
<dbReference type="OrthoDB" id="6666987at2759"/>
<keyword evidence="11" id="KW-0315">Glutamine amidotransferase</keyword>
<dbReference type="Pfam" id="PF18076">
    <property type="entry name" value="FGAR-AT_N"/>
    <property type="match status" value="1"/>
</dbReference>
<dbReference type="Gene3D" id="3.30.1330.10">
    <property type="entry name" value="PurM-like, N-terminal domain"/>
    <property type="match status" value="2"/>
</dbReference>
<dbReference type="InterPro" id="IPR036604">
    <property type="entry name" value="PurS-like_sf"/>
</dbReference>
<feature type="compositionally biased region" description="Polar residues" evidence="16">
    <location>
        <begin position="205"/>
        <end position="225"/>
    </location>
</feature>
<dbReference type="UniPathway" id="UPA00074">
    <property type="reaction ID" value="UER00128"/>
</dbReference>
<feature type="domain" description="PurM-like C-terminal" evidence="17">
    <location>
        <begin position="1527"/>
        <end position="1653"/>
    </location>
</feature>
<dbReference type="SUPFAM" id="SSF55326">
    <property type="entry name" value="PurM N-terminal domain-like"/>
    <property type="match status" value="2"/>
</dbReference>
<feature type="domain" description="PurM-like C-terminal" evidence="17">
    <location>
        <begin position="1099"/>
        <end position="1257"/>
    </location>
</feature>
<dbReference type="InterPro" id="IPR029062">
    <property type="entry name" value="Class_I_gatase-like"/>
</dbReference>
<keyword evidence="5" id="KW-0436">Ligase</keyword>
<dbReference type="Gene3D" id="1.10.8.750">
    <property type="entry name" value="Phosphoribosylformylglycinamidine synthase, linker domain"/>
    <property type="match status" value="1"/>
</dbReference>
<dbReference type="CDD" id="cd15860">
    <property type="entry name" value="SNARE_USE1"/>
    <property type="match status" value="1"/>
</dbReference>
<feature type="region of interest" description="Disordered" evidence="16">
    <location>
        <begin position="273"/>
        <end position="299"/>
    </location>
</feature>
<comment type="caution">
    <text evidence="21">The sequence shown here is derived from an EMBL/GenBank/DDBJ whole genome shotgun (WGS) entry which is preliminary data.</text>
</comment>
<dbReference type="InterPro" id="IPR010073">
    <property type="entry name" value="PurL_large"/>
</dbReference>
<dbReference type="SUPFAM" id="SSF56042">
    <property type="entry name" value="PurM C-terminal domain-like"/>
    <property type="match status" value="2"/>
</dbReference>
<keyword evidence="10" id="KW-0460">Magnesium</keyword>
<evidence type="ECO:0000256" key="10">
    <source>
        <dbReference type="ARBA" id="ARBA00022842"/>
    </source>
</evidence>
<dbReference type="SMART" id="SM01211">
    <property type="entry name" value="GATase_5"/>
    <property type="match status" value="1"/>
</dbReference>
<evidence type="ECO:0000256" key="2">
    <source>
        <dbReference type="ARBA" id="ARBA00008608"/>
    </source>
</evidence>
<evidence type="ECO:0000256" key="11">
    <source>
        <dbReference type="ARBA" id="ARBA00022962"/>
    </source>
</evidence>
<protein>
    <recommendedName>
        <fullName evidence="15">Phosphoribosylformylglycinamidine synthase</fullName>
        <ecNumber evidence="3">6.3.5.3</ecNumber>
    </recommendedName>
    <alternativeName>
        <fullName evidence="13">Formylglycinamide ribonucleotide amidotransferase</fullName>
    </alternativeName>
    <alternativeName>
        <fullName evidence="12">Formylglycinamide ribotide amidotransferase</fullName>
    </alternativeName>
</protein>
<dbReference type="PANTHER" id="PTHR10099:SF1">
    <property type="entry name" value="PHOSPHORIBOSYLFORMYLGLYCINAMIDINE SYNTHASE"/>
    <property type="match status" value="1"/>
</dbReference>
<accession>A0A4Y7SGQ9</accession>
<evidence type="ECO:0000256" key="6">
    <source>
        <dbReference type="ARBA" id="ARBA00022723"/>
    </source>
</evidence>
<dbReference type="NCBIfam" id="NF003672">
    <property type="entry name" value="PRK05297.1"/>
    <property type="match status" value="1"/>
</dbReference>
<dbReference type="GO" id="GO:0004642">
    <property type="term" value="F:phosphoribosylformylglycinamidine synthase activity"/>
    <property type="evidence" value="ECO:0007669"/>
    <property type="project" value="UniProtKB-EC"/>
</dbReference>
<dbReference type="InterPro" id="IPR036676">
    <property type="entry name" value="PurM-like_C_sf"/>
</dbReference>
<dbReference type="Proteomes" id="UP000298030">
    <property type="component" value="Unassembled WGS sequence"/>
</dbReference>